<keyword evidence="1" id="KW-0378">Hydrolase</keyword>
<dbReference type="RefSeq" id="WP_163883475.1">
    <property type="nucleotide sequence ID" value="NZ_WUEP01000042.1"/>
</dbReference>
<evidence type="ECO:0000313" key="2">
    <source>
        <dbReference type="EMBL" id="NEH95738.1"/>
    </source>
</evidence>
<dbReference type="InterPro" id="IPR029058">
    <property type="entry name" value="AB_hydrolase_fold"/>
</dbReference>
<protein>
    <recommendedName>
        <fullName evidence="4">Alpha/beta hydrolase family protein</fullName>
    </recommendedName>
</protein>
<proteinExistence type="predicted"/>
<evidence type="ECO:0000256" key="1">
    <source>
        <dbReference type="ARBA" id="ARBA00022801"/>
    </source>
</evidence>
<dbReference type="PANTHER" id="PTHR42977:SF3">
    <property type="entry name" value="AB HYDROLASE-1 DOMAIN-CONTAINING PROTEIN"/>
    <property type="match status" value="1"/>
</dbReference>
<dbReference type="SUPFAM" id="SSF53474">
    <property type="entry name" value="alpha/beta-Hydrolases"/>
    <property type="match status" value="1"/>
</dbReference>
<sequence length="71" mass="7760">MFLRASPPAQILWGCNDPLFLEAGAGAYLTDLPNAEFHLFDTGHFALEERLETIASLVAGFVSRLPKPVDT</sequence>
<comment type="caution">
    <text evidence="2">The sequence shown here is derived from an EMBL/GenBank/DDBJ whole genome shotgun (WGS) entry which is preliminary data.</text>
</comment>
<dbReference type="Gene3D" id="3.40.50.1820">
    <property type="entry name" value="alpha/beta hydrolase"/>
    <property type="match status" value="1"/>
</dbReference>
<dbReference type="PANTHER" id="PTHR42977">
    <property type="entry name" value="HYDROLASE-RELATED"/>
    <property type="match status" value="1"/>
</dbReference>
<dbReference type="InterPro" id="IPR051340">
    <property type="entry name" value="Haloalkane_dehalogenase"/>
</dbReference>
<accession>A0A6N9ZSQ3</accession>
<name>A0A6N9ZSQ3_9HYPH</name>
<organism evidence="2 3">
    <name type="scientific">Rhizobium laguerreae</name>
    <dbReference type="NCBI Taxonomy" id="1076926"/>
    <lineage>
        <taxon>Bacteria</taxon>
        <taxon>Pseudomonadati</taxon>
        <taxon>Pseudomonadota</taxon>
        <taxon>Alphaproteobacteria</taxon>
        <taxon>Hyphomicrobiales</taxon>
        <taxon>Rhizobiaceae</taxon>
        <taxon>Rhizobium/Agrobacterium group</taxon>
        <taxon>Rhizobium</taxon>
    </lineage>
</organism>
<dbReference type="Proteomes" id="UP000468864">
    <property type="component" value="Unassembled WGS sequence"/>
</dbReference>
<evidence type="ECO:0008006" key="4">
    <source>
        <dbReference type="Google" id="ProtNLM"/>
    </source>
</evidence>
<evidence type="ECO:0000313" key="3">
    <source>
        <dbReference type="Proteomes" id="UP000468864"/>
    </source>
</evidence>
<reference evidence="2 3" key="1">
    <citation type="submission" date="2019-12" db="EMBL/GenBank/DDBJ databases">
        <title>Rhizobium genotypes associated with high levels of biological nitrogen fixation by grain legumes in a temperate-maritime cropping system.</title>
        <authorList>
            <person name="Maluk M."/>
            <person name="Francesc Ferrando Molina F."/>
            <person name="Lopez Del Egido L."/>
            <person name="Lafos M."/>
            <person name="Langarica-Fuentes A."/>
            <person name="Gebre Yohannes G."/>
            <person name="Young M.W."/>
            <person name="Martin P."/>
            <person name="Gantlett R."/>
            <person name="Kenicer G."/>
            <person name="Hawes C."/>
            <person name="Begg G.S."/>
            <person name="Quilliam R.S."/>
            <person name="Squire G.R."/>
            <person name="Poole P.S."/>
            <person name="Young P.W."/>
            <person name="Iannetta P.M."/>
            <person name="James E.K."/>
        </authorList>
    </citation>
    <scope>NUCLEOTIDE SEQUENCE [LARGE SCALE GENOMIC DNA]</scope>
    <source>
        <strain evidence="2 3">JHI2449</strain>
    </source>
</reference>
<dbReference type="GO" id="GO:0004301">
    <property type="term" value="F:epoxide hydrolase activity"/>
    <property type="evidence" value="ECO:0007669"/>
    <property type="project" value="TreeGrafter"/>
</dbReference>
<gene>
    <name evidence="2" type="ORF">GR206_32795</name>
</gene>
<dbReference type="AlphaFoldDB" id="A0A6N9ZSQ3"/>
<dbReference type="EMBL" id="WUEP01000042">
    <property type="protein sequence ID" value="NEH95738.1"/>
    <property type="molecule type" value="Genomic_DNA"/>
</dbReference>